<name>A0A382EDW0_9ZZZZ</name>
<sequence length="94" mass="11108">MIRIKCPYCGERDHSEFSYGGDASIKYPELDAPESEWIKAIFFRENIRGFQKETWHHTNGCRLWLEVERSTVTHEIKNVKPCHPQIETITKKKS</sequence>
<dbReference type="InterPro" id="IPR038561">
    <property type="entry name" value="SoxD_sf"/>
</dbReference>
<proteinExistence type="predicted"/>
<dbReference type="AlphaFoldDB" id="A0A382EDW0"/>
<evidence type="ECO:0008006" key="2">
    <source>
        <dbReference type="Google" id="ProtNLM"/>
    </source>
</evidence>
<protein>
    <recommendedName>
        <fullName evidence="2">Sarcosine oxidase subunit delta</fullName>
    </recommendedName>
</protein>
<dbReference type="GO" id="GO:0046653">
    <property type="term" value="P:tetrahydrofolate metabolic process"/>
    <property type="evidence" value="ECO:0007669"/>
    <property type="project" value="InterPro"/>
</dbReference>
<dbReference type="EMBL" id="UINC01043738">
    <property type="protein sequence ID" value="SVB48191.1"/>
    <property type="molecule type" value="Genomic_DNA"/>
</dbReference>
<accession>A0A382EDW0</accession>
<dbReference type="GO" id="GO:0008115">
    <property type="term" value="F:sarcosine oxidase activity"/>
    <property type="evidence" value="ECO:0007669"/>
    <property type="project" value="InterPro"/>
</dbReference>
<reference evidence="1" key="1">
    <citation type="submission" date="2018-05" db="EMBL/GenBank/DDBJ databases">
        <authorList>
            <person name="Lanie J.A."/>
            <person name="Ng W.-L."/>
            <person name="Kazmierczak K.M."/>
            <person name="Andrzejewski T.M."/>
            <person name="Davidsen T.M."/>
            <person name="Wayne K.J."/>
            <person name="Tettelin H."/>
            <person name="Glass J.I."/>
            <person name="Rusch D."/>
            <person name="Podicherti R."/>
            <person name="Tsui H.-C.T."/>
            <person name="Winkler M.E."/>
        </authorList>
    </citation>
    <scope>NUCLEOTIDE SEQUENCE</scope>
</reference>
<dbReference type="Gene3D" id="3.30.2270.10">
    <property type="entry name" value="Folate-binding superfamily"/>
    <property type="match status" value="1"/>
</dbReference>
<gene>
    <name evidence="1" type="ORF">METZ01_LOCUS201045</name>
</gene>
<dbReference type="Pfam" id="PF04267">
    <property type="entry name" value="SoxD"/>
    <property type="match status" value="1"/>
</dbReference>
<dbReference type="InterPro" id="IPR006279">
    <property type="entry name" value="SoxD"/>
</dbReference>
<organism evidence="1">
    <name type="scientific">marine metagenome</name>
    <dbReference type="NCBI Taxonomy" id="408172"/>
    <lineage>
        <taxon>unclassified sequences</taxon>
        <taxon>metagenomes</taxon>
        <taxon>ecological metagenomes</taxon>
    </lineage>
</organism>
<evidence type="ECO:0000313" key="1">
    <source>
        <dbReference type="EMBL" id="SVB48191.1"/>
    </source>
</evidence>